<dbReference type="PANTHER" id="PTHR31631">
    <property type="entry name" value="PROTEIN NETWORKED 2D"/>
    <property type="match status" value="1"/>
</dbReference>
<feature type="domain" description="NAB" evidence="4">
    <location>
        <begin position="10"/>
        <end position="90"/>
    </location>
</feature>
<feature type="region of interest" description="Disordered" evidence="3">
    <location>
        <begin position="737"/>
        <end position="759"/>
    </location>
</feature>
<feature type="region of interest" description="Disordered" evidence="3">
    <location>
        <begin position="118"/>
        <end position="173"/>
    </location>
</feature>
<dbReference type="EMBL" id="JAUIZM010000001">
    <property type="protein sequence ID" value="KAK1404170.1"/>
    <property type="molecule type" value="Genomic_DNA"/>
</dbReference>
<dbReference type="InterPro" id="IPR056889">
    <property type="entry name" value="NET2A-D/KIP1-like_C"/>
</dbReference>
<feature type="region of interest" description="Disordered" evidence="3">
    <location>
        <begin position="525"/>
        <end position="643"/>
    </location>
</feature>
<feature type="compositionally biased region" description="Basic and acidic residues" evidence="3">
    <location>
        <begin position="611"/>
        <end position="622"/>
    </location>
</feature>
<comment type="caution">
    <text evidence="5">The sequence shown here is derived from an EMBL/GenBank/DDBJ whole genome shotgun (WGS) entry which is preliminary data.</text>
</comment>
<sequence>MLQRAASSAYSWWWASHIRTKQSKWLEQSMQDMEDKVEFALSLVQEDGDSFAKRAEMYYKNRPELINFIEEAFRSFRAVAERYDSLSTDLQKANTTIATCLPEQVQFAFDDEDDFLASKHPKFSQGPPADPSKIPKAPSRPMKGMINRASKKLEAKKSSIPPRRVKPKSGLTKREAVEEIDKLQKDILSLQTMKEYVKSSYENGISKYFGLENDIMEKQAKVSRLQDEFSDVNTMIDDNEARTLMTEAAIKSCKETLVDLQGKQEKSAEEAQVENQKIEDARQRIESIKHELFPDQANNVERTDQNSNNRAEEFQSLKQEMVGPERKKLEALREKIKEQFKEGSIGPLKVSELADKIDDLVNLVINLESADLAQTVLIERLRTEVNDLQSQIRSLEDNKASLMETRELQSRVRELEKKLYAVQILHMNINIQNNDHKTQFAEAHSSLNDLSEKLPTVEPDEELEKDLLQVEELHFKEEKPEGALIRLPEEASIEKSEEASIDKPEAVTEKQEVTLIEKLEEALIEIDKGEGGGDNELKPNTSETEEKSEEVGEILNASSINSNNLSSREEVATLQNKKEDGDSVLNSDTSGTKEKENIMKTSVIALPNETLKAEVTESDGKSEASQVSKQEDNDEGLPKTTEGHVRAEQKNLQSFEEEMNWQQMLLHGVEDKERILLAEYVGLLRNYKEVKKKLKDEEKKNETLFETMLQLRNTKSALLKKDREIQSLRHKLDLLGQESSDIPEAKDSTEDENFGMPPTEEEEEEIKFLINQPKNISPIEERLRGKIDAVLEENLDFWLRFSNSFHQVRKFKTEVHDLQAEIVQAKKKSENNQDGKSHGSISTDLKAEVRAIYRYLSEKNAALTVWLRQSELLKDELRHRILSITDIQEAITDSLKEGVETEEITFSSHQAAKFHGEVLNMKQENKKVNEELLAGIDHMMALQIEIEKTLVKINAEFKITERKSTFRSFSKVPLRSFLFGIKAKRPKHSLFSYVTYSRSSKKPQ</sequence>
<evidence type="ECO:0000313" key="5">
    <source>
        <dbReference type="EMBL" id="KAK1404170.1"/>
    </source>
</evidence>
<dbReference type="Proteomes" id="UP001237642">
    <property type="component" value="Unassembled WGS sequence"/>
</dbReference>
<gene>
    <name evidence="5" type="ORF">POM88_003775</name>
</gene>
<feature type="coiled-coil region" evidence="2">
    <location>
        <begin position="677"/>
        <end position="714"/>
    </location>
</feature>
<feature type="coiled-coil region" evidence="2">
    <location>
        <begin position="350"/>
        <end position="418"/>
    </location>
</feature>
<dbReference type="InterPro" id="IPR056888">
    <property type="entry name" value="NET2A-D/KIP1-like_dom"/>
</dbReference>
<organism evidence="5 6">
    <name type="scientific">Heracleum sosnowskyi</name>
    <dbReference type="NCBI Taxonomy" id="360622"/>
    <lineage>
        <taxon>Eukaryota</taxon>
        <taxon>Viridiplantae</taxon>
        <taxon>Streptophyta</taxon>
        <taxon>Embryophyta</taxon>
        <taxon>Tracheophyta</taxon>
        <taxon>Spermatophyta</taxon>
        <taxon>Magnoliopsida</taxon>
        <taxon>eudicotyledons</taxon>
        <taxon>Gunneridae</taxon>
        <taxon>Pentapetalae</taxon>
        <taxon>asterids</taxon>
        <taxon>campanulids</taxon>
        <taxon>Apiales</taxon>
        <taxon>Apiaceae</taxon>
        <taxon>Apioideae</taxon>
        <taxon>apioid superclade</taxon>
        <taxon>Tordylieae</taxon>
        <taxon>Tordyliinae</taxon>
        <taxon>Heracleum</taxon>
    </lineage>
</organism>
<dbReference type="Pfam" id="PF24918">
    <property type="entry name" value="NET2A_C"/>
    <property type="match status" value="1"/>
</dbReference>
<dbReference type="AlphaFoldDB" id="A0AAD8JLH7"/>
<evidence type="ECO:0000256" key="3">
    <source>
        <dbReference type="SAM" id="MobiDB-lite"/>
    </source>
</evidence>
<evidence type="ECO:0000313" key="6">
    <source>
        <dbReference type="Proteomes" id="UP001237642"/>
    </source>
</evidence>
<dbReference type="GO" id="GO:0003779">
    <property type="term" value="F:actin binding"/>
    <property type="evidence" value="ECO:0007669"/>
    <property type="project" value="InterPro"/>
</dbReference>
<keyword evidence="1 2" id="KW-0175">Coiled coil</keyword>
<feature type="compositionally biased region" description="Low complexity" evidence="3">
    <location>
        <begin position="554"/>
        <end position="566"/>
    </location>
</feature>
<feature type="compositionally biased region" description="Acidic residues" evidence="3">
    <location>
        <begin position="749"/>
        <end position="759"/>
    </location>
</feature>
<reference evidence="5" key="2">
    <citation type="submission" date="2023-05" db="EMBL/GenBank/DDBJ databases">
        <authorList>
            <person name="Schelkunov M.I."/>
        </authorList>
    </citation>
    <scope>NUCLEOTIDE SEQUENCE</scope>
    <source>
        <strain evidence="5">Hsosn_3</strain>
        <tissue evidence="5">Leaf</tissue>
    </source>
</reference>
<feature type="coiled-coil region" evidence="2">
    <location>
        <begin position="264"/>
        <end position="291"/>
    </location>
</feature>
<dbReference type="Pfam" id="PF25014">
    <property type="entry name" value="NET2A"/>
    <property type="match status" value="1"/>
</dbReference>
<feature type="compositionally biased region" description="Basic and acidic residues" evidence="3">
    <location>
        <begin position="525"/>
        <end position="537"/>
    </location>
</feature>
<dbReference type="PROSITE" id="PS51774">
    <property type="entry name" value="NAB"/>
    <property type="match status" value="1"/>
</dbReference>
<dbReference type="PANTHER" id="PTHR31631:SF0">
    <property type="entry name" value="PROTEIN NETWORKED 2D"/>
    <property type="match status" value="1"/>
</dbReference>
<evidence type="ECO:0000256" key="1">
    <source>
        <dbReference type="ARBA" id="ARBA00023054"/>
    </source>
</evidence>
<evidence type="ECO:0000259" key="4">
    <source>
        <dbReference type="PROSITE" id="PS51774"/>
    </source>
</evidence>
<accession>A0AAD8JLH7</accession>
<evidence type="ECO:0000256" key="2">
    <source>
        <dbReference type="SAM" id="Coils"/>
    </source>
</evidence>
<keyword evidence="6" id="KW-1185">Reference proteome</keyword>
<dbReference type="Pfam" id="PF07765">
    <property type="entry name" value="KIP1"/>
    <property type="match status" value="1"/>
</dbReference>
<feature type="compositionally biased region" description="Basic and acidic residues" evidence="3">
    <location>
        <begin position="567"/>
        <end position="581"/>
    </location>
</feature>
<feature type="coiled-coil region" evidence="2">
    <location>
        <begin position="173"/>
        <end position="228"/>
    </location>
</feature>
<proteinExistence type="predicted"/>
<protein>
    <submittedName>
        <fullName evidence="5">NAB domain-containing protein</fullName>
    </submittedName>
</protein>
<reference evidence="5" key="1">
    <citation type="submission" date="2023-02" db="EMBL/GenBank/DDBJ databases">
        <title>Genome of toxic invasive species Heracleum sosnowskyi carries increased number of genes despite the absence of recent whole-genome duplications.</title>
        <authorList>
            <person name="Schelkunov M."/>
            <person name="Shtratnikova V."/>
            <person name="Makarenko M."/>
            <person name="Klepikova A."/>
            <person name="Omelchenko D."/>
            <person name="Novikova G."/>
            <person name="Obukhova E."/>
            <person name="Bogdanov V."/>
            <person name="Penin A."/>
            <person name="Logacheva M."/>
        </authorList>
    </citation>
    <scope>NUCLEOTIDE SEQUENCE</scope>
    <source>
        <strain evidence="5">Hsosn_3</strain>
        <tissue evidence="5">Leaf</tissue>
    </source>
</reference>
<name>A0AAD8JLH7_9APIA</name>
<dbReference type="InterPro" id="IPR011684">
    <property type="entry name" value="NAB"/>
</dbReference>